<evidence type="ECO:0000313" key="16">
    <source>
        <dbReference type="EMBL" id="PRQ17928.1"/>
    </source>
</evidence>
<dbReference type="GO" id="GO:0005886">
    <property type="term" value="C:plasma membrane"/>
    <property type="evidence" value="ECO:0007669"/>
    <property type="project" value="TreeGrafter"/>
</dbReference>
<evidence type="ECO:0000256" key="14">
    <source>
        <dbReference type="SAM" id="SignalP"/>
    </source>
</evidence>
<evidence type="ECO:0000256" key="3">
    <source>
        <dbReference type="ARBA" id="ARBA00022692"/>
    </source>
</evidence>
<dbReference type="GO" id="GO:0046872">
    <property type="term" value="F:metal ion binding"/>
    <property type="evidence" value="ECO:0007669"/>
    <property type="project" value="UniProtKB-KW"/>
</dbReference>
<dbReference type="InterPro" id="IPR003245">
    <property type="entry name" value="Phytocyanin_dom"/>
</dbReference>
<feature type="region of interest" description="Disordered" evidence="12">
    <location>
        <begin position="240"/>
        <end position="270"/>
    </location>
</feature>
<dbReference type="PROSITE" id="PS51485">
    <property type="entry name" value="PHYTOCYANIN"/>
    <property type="match status" value="2"/>
</dbReference>
<dbReference type="STRING" id="74649.A0A2P6P7M0"/>
<dbReference type="EMBL" id="PDCK01000045">
    <property type="protein sequence ID" value="PRQ17928.1"/>
    <property type="molecule type" value="Genomic_DNA"/>
</dbReference>
<evidence type="ECO:0000256" key="8">
    <source>
        <dbReference type="ARBA" id="ARBA00023008"/>
    </source>
</evidence>
<evidence type="ECO:0000313" key="17">
    <source>
        <dbReference type="Proteomes" id="UP000238479"/>
    </source>
</evidence>
<evidence type="ECO:0000256" key="7">
    <source>
        <dbReference type="ARBA" id="ARBA00022989"/>
    </source>
</evidence>
<dbReference type="OMA" id="TWAYGKT"/>
<gene>
    <name evidence="16" type="ORF">RchiOBHm_Chr7g0200311</name>
</gene>
<keyword evidence="3 13" id="KW-0812">Transmembrane</keyword>
<dbReference type="Pfam" id="PF02298">
    <property type="entry name" value="Cu_bind_like"/>
    <property type="match status" value="2"/>
</dbReference>
<reference evidence="16 17" key="1">
    <citation type="journal article" date="2018" name="Nat. Genet.">
        <title>The Rosa genome provides new insights in the design of modern roses.</title>
        <authorList>
            <person name="Bendahmane M."/>
        </authorList>
    </citation>
    <scope>NUCLEOTIDE SEQUENCE [LARGE SCALE GENOMIC DNA]</scope>
    <source>
        <strain evidence="17">cv. Old Blush</strain>
    </source>
</reference>
<keyword evidence="2" id="KW-0813">Transport</keyword>
<evidence type="ECO:0000256" key="2">
    <source>
        <dbReference type="ARBA" id="ARBA00022448"/>
    </source>
</evidence>
<dbReference type="GO" id="GO:0009055">
    <property type="term" value="F:electron transfer activity"/>
    <property type="evidence" value="ECO:0007669"/>
    <property type="project" value="InterPro"/>
</dbReference>
<name>A0A2P6P7M0_ROSCH</name>
<accession>A0A2P6P7M0</accession>
<evidence type="ECO:0000256" key="11">
    <source>
        <dbReference type="ARBA" id="ARBA00023180"/>
    </source>
</evidence>
<dbReference type="InterPro" id="IPR008972">
    <property type="entry name" value="Cupredoxin"/>
</dbReference>
<evidence type="ECO:0000256" key="12">
    <source>
        <dbReference type="SAM" id="MobiDB-lite"/>
    </source>
</evidence>
<sequence>MASSQLFIILAILAIVAPSVLATDYVVGDDKGWTTNFDYQAWARGKMFVVGDNLVFHYPEGVHNVLKVNGTGFQQCAGPASTAPLTSGHDVITLANPGRKWYICGAPNHCAAGGQKLAITLFVILAILAIFAPSILATDYVVGDEKGWTTNFDYQAWAQGKMFVVGDNLVFNYPKGVHNVYKVNGTGFQQCAAPVGAAPLTSGNDVINLATPGRKWYICGVAKHCADGGQKLVITVMPSTAPSPSPVAPGPSSLSASSTAPSPSPTAGCS</sequence>
<evidence type="ECO:0000256" key="13">
    <source>
        <dbReference type="SAM" id="Phobius"/>
    </source>
</evidence>
<keyword evidence="4" id="KW-0479">Metal-binding</keyword>
<keyword evidence="8" id="KW-0186">Copper</keyword>
<evidence type="ECO:0000256" key="4">
    <source>
        <dbReference type="ARBA" id="ARBA00022723"/>
    </source>
</evidence>
<dbReference type="Gramene" id="PRQ17928">
    <property type="protein sequence ID" value="PRQ17928"/>
    <property type="gene ID" value="RchiOBHm_Chr7g0200311"/>
</dbReference>
<dbReference type="GO" id="GO:0009610">
    <property type="term" value="P:response to symbiotic fungus"/>
    <property type="evidence" value="ECO:0007669"/>
    <property type="project" value="UniProtKB-ARBA"/>
</dbReference>
<dbReference type="InterPro" id="IPR039391">
    <property type="entry name" value="Phytocyanin-like"/>
</dbReference>
<evidence type="ECO:0000256" key="5">
    <source>
        <dbReference type="ARBA" id="ARBA00022729"/>
    </source>
</evidence>
<keyword evidence="10" id="KW-1015">Disulfide bond</keyword>
<evidence type="ECO:0000256" key="10">
    <source>
        <dbReference type="ARBA" id="ARBA00023157"/>
    </source>
</evidence>
<evidence type="ECO:0000256" key="6">
    <source>
        <dbReference type="ARBA" id="ARBA00022982"/>
    </source>
</evidence>
<protein>
    <submittedName>
        <fullName evidence="16">Putative cupredoxin</fullName>
    </submittedName>
</protein>
<proteinExistence type="predicted"/>
<feature type="chain" id="PRO_5015195621" evidence="14">
    <location>
        <begin position="23"/>
        <end position="270"/>
    </location>
</feature>
<dbReference type="SUPFAM" id="SSF49503">
    <property type="entry name" value="Cupredoxins"/>
    <property type="match status" value="2"/>
</dbReference>
<dbReference type="Proteomes" id="UP000238479">
    <property type="component" value="Chromosome 7"/>
</dbReference>
<keyword evidence="5 14" id="KW-0732">Signal</keyword>
<keyword evidence="6" id="KW-0249">Electron transport</keyword>
<comment type="subcellular location">
    <subcellularLocation>
        <location evidence="1">Membrane</location>
        <topology evidence="1">Single-pass type I membrane protein</topology>
    </subcellularLocation>
</comment>
<evidence type="ECO:0000259" key="15">
    <source>
        <dbReference type="PROSITE" id="PS51485"/>
    </source>
</evidence>
<organism evidence="16 17">
    <name type="scientific">Rosa chinensis</name>
    <name type="common">China rose</name>
    <dbReference type="NCBI Taxonomy" id="74649"/>
    <lineage>
        <taxon>Eukaryota</taxon>
        <taxon>Viridiplantae</taxon>
        <taxon>Streptophyta</taxon>
        <taxon>Embryophyta</taxon>
        <taxon>Tracheophyta</taxon>
        <taxon>Spermatophyta</taxon>
        <taxon>Magnoliopsida</taxon>
        <taxon>eudicotyledons</taxon>
        <taxon>Gunneridae</taxon>
        <taxon>Pentapetalae</taxon>
        <taxon>rosids</taxon>
        <taxon>fabids</taxon>
        <taxon>Rosales</taxon>
        <taxon>Rosaceae</taxon>
        <taxon>Rosoideae</taxon>
        <taxon>Rosoideae incertae sedis</taxon>
        <taxon>Rosa</taxon>
    </lineage>
</organism>
<dbReference type="Gene3D" id="2.60.40.420">
    <property type="entry name" value="Cupredoxins - blue copper proteins"/>
    <property type="match status" value="2"/>
</dbReference>
<evidence type="ECO:0000256" key="1">
    <source>
        <dbReference type="ARBA" id="ARBA00004479"/>
    </source>
</evidence>
<feature type="compositionally biased region" description="Low complexity" evidence="12">
    <location>
        <begin position="250"/>
        <end position="270"/>
    </location>
</feature>
<dbReference type="FunFam" id="2.60.40.420:FF:000067">
    <property type="entry name" value="Cupredoxin superfamily protein"/>
    <property type="match status" value="2"/>
</dbReference>
<keyword evidence="11" id="KW-0325">Glycoprotein</keyword>
<dbReference type="CDD" id="cd04216">
    <property type="entry name" value="Phytocyanin"/>
    <property type="match status" value="2"/>
</dbReference>
<dbReference type="AlphaFoldDB" id="A0A2P6P7M0"/>
<keyword evidence="17" id="KW-1185">Reference proteome</keyword>
<feature type="signal peptide" evidence="14">
    <location>
        <begin position="1"/>
        <end position="22"/>
    </location>
</feature>
<keyword evidence="9 13" id="KW-0472">Membrane</keyword>
<evidence type="ECO:0000256" key="9">
    <source>
        <dbReference type="ARBA" id="ARBA00023136"/>
    </source>
</evidence>
<keyword evidence="7 13" id="KW-1133">Transmembrane helix</keyword>
<comment type="caution">
    <text evidence="16">The sequence shown here is derived from an EMBL/GenBank/DDBJ whole genome shotgun (WGS) entry which is preliminary data.</text>
</comment>
<dbReference type="PANTHER" id="PTHR33021:SF533">
    <property type="entry name" value="PHYTOCYANIN DOMAIN-CONTAINING PROTEIN"/>
    <property type="match status" value="1"/>
</dbReference>
<feature type="domain" description="Phytocyanin" evidence="15">
    <location>
        <begin position="138"/>
        <end position="238"/>
    </location>
</feature>
<dbReference type="PANTHER" id="PTHR33021">
    <property type="entry name" value="BLUE COPPER PROTEIN"/>
    <property type="match status" value="1"/>
</dbReference>
<feature type="domain" description="Phytocyanin" evidence="15">
    <location>
        <begin position="23"/>
        <end position="123"/>
    </location>
</feature>
<feature type="transmembrane region" description="Helical" evidence="13">
    <location>
        <begin position="117"/>
        <end position="137"/>
    </location>
</feature>